<feature type="domain" description="Outer membrane protein beta-barrel" evidence="3">
    <location>
        <begin position="20"/>
        <end position="220"/>
    </location>
</feature>
<proteinExistence type="predicted"/>
<name>A0ABV8CEJ3_9GAMM</name>
<reference evidence="5" key="1">
    <citation type="journal article" date="2019" name="Int. J. Syst. Evol. Microbiol.">
        <title>The Global Catalogue of Microorganisms (GCM) 10K type strain sequencing project: providing services to taxonomists for standard genome sequencing and annotation.</title>
        <authorList>
            <consortium name="The Broad Institute Genomics Platform"/>
            <consortium name="The Broad Institute Genome Sequencing Center for Infectious Disease"/>
            <person name="Wu L."/>
            <person name="Ma J."/>
        </authorList>
    </citation>
    <scope>NUCLEOTIDE SEQUENCE [LARGE SCALE GENOMIC DNA]</scope>
    <source>
        <strain evidence="5">CCUG 59858</strain>
    </source>
</reference>
<feature type="chain" id="PRO_5046163091" evidence="2">
    <location>
        <begin position="22"/>
        <end position="228"/>
    </location>
</feature>
<dbReference type="Gene3D" id="2.40.160.20">
    <property type="match status" value="1"/>
</dbReference>
<evidence type="ECO:0000313" key="5">
    <source>
        <dbReference type="Proteomes" id="UP001595758"/>
    </source>
</evidence>
<accession>A0ABV8CEJ3</accession>
<dbReference type="SUPFAM" id="SSF56925">
    <property type="entry name" value="OMPA-like"/>
    <property type="match status" value="1"/>
</dbReference>
<keyword evidence="5" id="KW-1185">Reference proteome</keyword>
<evidence type="ECO:0000256" key="2">
    <source>
        <dbReference type="SAM" id="SignalP"/>
    </source>
</evidence>
<dbReference type="EMBL" id="JBHSAB010000012">
    <property type="protein sequence ID" value="MFC3908768.1"/>
    <property type="molecule type" value="Genomic_DNA"/>
</dbReference>
<gene>
    <name evidence="4" type="ORF">ACFORL_06715</name>
</gene>
<protein>
    <submittedName>
        <fullName evidence="4">Outer membrane protein</fullName>
    </submittedName>
</protein>
<keyword evidence="1 2" id="KW-0732">Signal</keyword>
<organism evidence="4 5">
    <name type="scientific">Legionella dresdenensis</name>
    <dbReference type="NCBI Taxonomy" id="450200"/>
    <lineage>
        <taxon>Bacteria</taxon>
        <taxon>Pseudomonadati</taxon>
        <taxon>Pseudomonadota</taxon>
        <taxon>Gammaproteobacteria</taxon>
        <taxon>Legionellales</taxon>
        <taxon>Legionellaceae</taxon>
        <taxon>Legionella</taxon>
    </lineage>
</organism>
<dbReference type="Proteomes" id="UP001595758">
    <property type="component" value="Unassembled WGS sequence"/>
</dbReference>
<evidence type="ECO:0000313" key="4">
    <source>
        <dbReference type="EMBL" id="MFC3908768.1"/>
    </source>
</evidence>
<evidence type="ECO:0000256" key="1">
    <source>
        <dbReference type="ARBA" id="ARBA00022729"/>
    </source>
</evidence>
<evidence type="ECO:0000259" key="3">
    <source>
        <dbReference type="Pfam" id="PF13505"/>
    </source>
</evidence>
<dbReference type="InterPro" id="IPR027385">
    <property type="entry name" value="Beta-barrel_OMP"/>
</dbReference>
<dbReference type="Pfam" id="PF13505">
    <property type="entry name" value="OMP_b-brl"/>
    <property type="match status" value="1"/>
</dbReference>
<sequence length="228" mass="25094">MLRKTKLLSIISLLITTPSFAGTYLGAGIGPEGARFTQRAHVVRTGTFDVIDKQHFAGVGVFGSLFAGYGWQHEQYYLAAELNANLSTLEYKLKNIEYVHGTASATTFSVKSSEGVSLLPGYFLTKNFLGYARIGYSNGRVKINESDPTIKSAKTNRGGVRYGLGIRYNWVERWTLMMDYSQINYRGIKSLVFEPIGGVSKSAKISPATGQVAFGVLYSFDDTKQVKP</sequence>
<dbReference type="RefSeq" id="WP_382342353.1">
    <property type="nucleotide sequence ID" value="NZ_JBHSAB010000012.1"/>
</dbReference>
<dbReference type="InterPro" id="IPR011250">
    <property type="entry name" value="OMP/PagP_B-barrel"/>
</dbReference>
<comment type="caution">
    <text evidence="4">The sequence shown here is derived from an EMBL/GenBank/DDBJ whole genome shotgun (WGS) entry which is preliminary data.</text>
</comment>
<feature type="signal peptide" evidence="2">
    <location>
        <begin position="1"/>
        <end position="21"/>
    </location>
</feature>